<evidence type="ECO:0000256" key="2">
    <source>
        <dbReference type="ARBA" id="ARBA00022679"/>
    </source>
</evidence>
<evidence type="ECO:0000259" key="5">
    <source>
        <dbReference type="Pfam" id="PF08100"/>
    </source>
</evidence>
<dbReference type="EMBL" id="JAMPLM010000028">
    <property type="protein sequence ID" value="MEP1061155.1"/>
    <property type="molecule type" value="Genomic_DNA"/>
</dbReference>
<dbReference type="Pfam" id="PF00891">
    <property type="entry name" value="Methyltransf_2"/>
    <property type="match status" value="1"/>
</dbReference>
<protein>
    <submittedName>
        <fullName evidence="6">Acetylserotonin O-methyltransferase</fullName>
    </submittedName>
</protein>
<evidence type="ECO:0000259" key="4">
    <source>
        <dbReference type="Pfam" id="PF00891"/>
    </source>
</evidence>
<dbReference type="Pfam" id="PF08100">
    <property type="entry name" value="Dimerisation"/>
    <property type="match status" value="1"/>
</dbReference>
<dbReference type="Gene3D" id="1.10.287.1350">
    <property type="match status" value="1"/>
</dbReference>
<evidence type="ECO:0000313" key="7">
    <source>
        <dbReference type="Proteomes" id="UP001476950"/>
    </source>
</evidence>
<proteinExistence type="predicted"/>
<dbReference type="InterPro" id="IPR029063">
    <property type="entry name" value="SAM-dependent_MTases_sf"/>
</dbReference>
<organism evidence="6 7">
    <name type="scientific">Stenomitos frigidus AS-A4</name>
    <dbReference type="NCBI Taxonomy" id="2933935"/>
    <lineage>
        <taxon>Bacteria</taxon>
        <taxon>Bacillati</taxon>
        <taxon>Cyanobacteriota</taxon>
        <taxon>Cyanophyceae</taxon>
        <taxon>Leptolyngbyales</taxon>
        <taxon>Leptolyngbyaceae</taxon>
        <taxon>Stenomitos</taxon>
    </lineage>
</organism>
<comment type="caution">
    <text evidence="6">The sequence shown here is derived from an EMBL/GenBank/DDBJ whole genome shotgun (WGS) entry which is preliminary data.</text>
</comment>
<dbReference type="Gene3D" id="3.40.50.150">
    <property type="entry name" value="Vaccinia Virus protein VP39"/>
    <property type="match status" value="1"/>
</dbReference>
<keyword evidence="2" id="KW-0808">Transferase</keyword>
<feature type="domain" description="O-methyltransferase C-terminal" evidence="4">
    <location>
        <begin position="126"/>
        <end position="334"/>
    </location>
</feature>
<keyword evidence="3" id="KW-0949">S-adenosyl-L-methionine</keyword>
<keyword evidence="1" id="KW-0489">Methyltransferase</keyword>
<evidence type="ECO:0000313" key="6">
    <source>
        <dbReference type="EMBL" id="MEP1061155.1"/>
    </source>
</evidence>
<dbReference type="PIRSF" id="PIRSF005739">
    <property type="entry name" value="O-mtase"/>
    <property type="match status" value="1"/>
</dbReference>
<accession>A0ABV0KS11</accession>
<dbReference type="SUPFAM" id="SSF46785">
    <property type="entry name" value="Winged helix' DNA-binding domain"/>
    <property type="match status" value="1"/>
</dbReference>
<feature type="domain" description="O-methyltransferase dimerisation" evidence="5">
    <location>
        <begin position="27"/>
        <end position="102"/>
    </location>
</feature>
<dbReference type="InterPro" id="IPR036390">
    <property type="entry name" value="WH_DNA-bd_sf"/>
</dbReference>
<dbReference type="InterPro" id="IPR012967">
    <property type="entry name" value="COMT_dimerisation"/>
</dbReference>
<gene>
    <name evidence="6" type="ORF">NDI38_22240</name>
</gene>
<dbReference type="InterPro" id="IPR036388">
    <property type="entry name" value="WH-like_DNA-bd_sf"/>
</dbReference>
<name>A0ABV0KS11_9CYAN</name>
<dbReference type="Gene3D" id="1.10.10.10">
    <property type="entry name" value="Winged helix-like DNA-binding domain superfamily/Winged helix DNA-binding domain"/>
    <property type="match status" value="1"/>
</dbReference>
<dbReference type="PROSITE" id="PS51683">
    <property type="entry name" value="SAM_OMT_II"/>
    <property type="match status" value="1"/>
</dbReference>
<keyword evidence="7" id="KW-1185">Reference proteome</keyword>
<dbReference type="InterPro" id="IPR016461">
    <property type="entry name" value="COMT-like"/>
</dbReference>
<reference evidence="6 7" key="1">
    <citation type="submission" date="2022-04" db="EMBL/GenBank/DDBJ databases">
        <title>Positive selection, recombination, and allopatry shape intraspecific diversity of widespread and dominant cyanobacteria.</title>
        <authorList>
            <person name="Wei J."/>
            <person name="Shu W."/>
            <person name="Hu C."/>
        </authorList>
    </citation>
    <scope>NUCLEOTIDE SEQUENCE [LARGE SCALE GENOMIC DNA]</scope>
    <source>
        <strain evidence="6 7">AS-A4</strain>
    </source>
</reference>
<evidence type="ECO:0000256" key="1">
    <source>
        <dbReference type="ARBA" id="ARBA00022603"/>
    </source>
</evidence>
<dbReference type="Proteomes" id="UP001476950">
    <property type="component" value="Unassembled WGS sequence"/>
</dbReference>
<dbReference type="PANTHER" id="PTHR43712:SF2">
    <property type="entry name" value="O-METHYLTRANSFERASE CICE"/>
    <property type="match status" value="1"/>
</dbReference>
<dbReference type="RefSeq" id="WP_190448401.1">
    <property type="nucleotide sequence ID" value="NZ_JAMPLM010000028.1"/>
</dbReference>
<dbReference type="InterPro" id="IPR001077">
    <property type="entry name" value="COMT_C"/>
</dbReference>
<dbReference type="PANTHER" id="PTHR43712">
    <property type="entry name" value="PUTATIVE (AFU_ORTHOLOGUE AFUA_4G14580)-RELATED"/>
    <property type="match status" value="1"/>
</dbReference>
<evidence type="ECO:0000256" key="3">
    <source>
        <dbReference type="ARBA" id="ARBA00022691"/>
    </source>
</evidence>
<dbReference type="SUPFAM" id="SSF53335">
    <property type="entry name" value="S-adenosyl-L-methionine-dependent methyltransferases"/>
    <property type="match status" value="1"/>
</dbReference>
<sequence length="353" mass="38106">MQTSSQLETTSTLSQGIEAPPPQMILMQMITGYWVSQTIYAAAKLGIADHLATGEKSCTELAIATETNEQSLYRLLRALASVGIFVETSPGKFATTPLAAFLQSGSSSSLRDVAIMMGDREHYNSWGNILHAVKTGDSGFENLFGMNIFDYYAQNPEPADIFDRAMTSFSSVENAGVRADYNFSSIRTLVDVAGGHGSLLTSILQANPGMTGILFDVPEVIERAKAHISNSGVSDRCQLSSGSFFESVPAGADAYMLKHIIHDWDDERAIAILKQCHRAMADNGKVLVVEQVIPPGNDPFIGKLLDVNMLVMSPGGKERTAEEFRALFAAAGFKVSRIVPTQGIVSVVEGIRM</sequence>